<dbReference type="InterPro" id="IPR006426">
    <property type="entry name" value="Asn_synth_AEB"/>
</dbReference>
<dbReference type="SUPFAM" id="SSF56235">
    <property type="entry name" value="N-terminal nucleophile aminohydrolases (Ntn hydrolases)"/>
    <property type="match status" value="1"/>
</dbReference>
<evidence type="ECO:0000256" key="4">
    <source>
        <dbReference type="ARBA" id="ARBA00022962"/>
    </source>
</evidence>
<dbReference type="PANTHER" id="PTHR43284:SF1">
    <property type="entry name" value="ASPARAGINE SYNTHETASE"/>
    <property type="match status" value="1"/>
</dbReference>
<dbReference type="GO" id="GO:0004066">
    <property type="term" value="F:asparagine synthase (glutamine-hydrolyzing) activity"/>
    <property type="evidence" value="ECO:0007669"/>
    <property type="project" value="UniProtKB-EC"/>
</dbReference>
<reference evidence="6" key="1">
    <citation type="submission" date="2018-06" db="EMBL/GenBank/DDBJ databases">
        <authorList>
            <person name="Zhirakovskaya E."/>
        </authorList>
    </citation>
    <scope>NUCLEOTIDE SEQUENCE</scope>
</reference>
<comment type="similarity">
    <text evidence="1">Belongs to the asparagine synthetase family.</text>
</comment>
<dbReference type="EC" id="6.3.5.4" evidence="6"/>
<evidence type="ECO:0000259" key="5">
    <source>
        <dbReference type="PROSITE" id="PS51278"/>
    </source>
</evidence>
<evidence type="ECO:0000256" key="3">
    <source>
        <dbReference type="ARBA" id="ARBA00022840"/>
    </source>
</evidence>
<name>A0A3B1A191_9ZZZZ</name>
<dbReference type="InterPro" id="IPR051786">
    <property type="entry name" value="ASN_synthetase/amidase"/>
</dbReference>
<keyword evidence="2" id="KW-0547">Nucleotide-binding</keyword>
<dbReference type="InterPro" id="IPR029055">
    <property type="entry name" value="Ntn_hydrolases_N"/>
</dbReference>
<dbReference type="PIRSF" id="PIRSF001589">
    <property type="entry name" value="Asn_synthetase_glu-h"/>
    <property type="match status" value="1"/>
</dbReference>
<proteinExistence type="inferred from homology"/>
<dbReference type="PROSITE" id="PS51278">
    <property type="entry name" value="GATASE_TYPE_2"/>
    <property type="match status" value="1"/>
</dbReference>
<dbReference type="InterPro" id="IPR014729">
    <property type="entry name" value="Rossmann-like_a/b/a_fold"/>
</dbReference>
<accession>A0A3B1A191</accession>
<dbReference type="Pfam" id="PF13537">
    <property type="entry name" value="GATase_7"/>
    <property type="match status" value="1"/>
</dbReference>
<dbReference type="Pfam" id="PF00733">
    <property type="entry name" value="Asn_synthase"/>
    <property type="match status" value="1"/>
</dbReference>
<dbReference type="InterPro" id="IPR017932">
    <property type="entry name" value="GATase_2_dom"/>
</dbReference>
<dbReference type="Gene3D" id="3.60.20.10">
    <property type="entry name" value="Glutamine Phosphoribosylpyrophosphate, subunit 1, domain 1"/>
    <property type="match status" value="1"/>
</dbReference>
<feature type="domain" description="Glutamine amidotransferase type-2" evidence="5">
    <location>
        <begin position="2"/>
        <end position="213"/>
    </location>
</feature>
<keyword evidence="4" id="KW-0315">Glutamine amidotransferase</keyword>
<sequence>MCGIAGFTQFNQVTGNIDTLKTMGNALLHRGPDASGEYLDDDIGLAHRRLSIIDLSTAGNQPMFSADEQQVIAFNGEIYNFLELRQELKKQGYPFKTHTDTEVILALYQKEGEACLEKLNGMFAFALWDKQQQKLFLARDRIGKKPLYYFHQGDRFAFASEIKSLLTLPDIPREIRLDAVYDFFAYQYIPDPKSIFKHIHKLPPGHSMTVSAHGIKIQQYWDVSFKNISNDSEAQLTDQLLNIASRCTKKRMISDVPLGAFLSGGIDSSGIVAMMAKNSDTPVKTCSIGFDEKQFNETEFAQAVADQYKTEHHEFIVHQNVKDKLEEIVRYFDEPFADPSLVPTYFVSELAQQQVTVAIAGDGGDEVFAGYQKYSVDALENRLRNKFPHWLRKNIFPRLAKLLAKSNATVCRKGKTLLTSLSLEPAMGFYLSNSMIEDRQWNALIKPEIKKQLGSYHPSKLTTDAYEKADGPDHLSKILYVDMKTFLPGDILVKVDRMSMANSLEVRAPLLDREVMEFAATLPSEMKFHKGEKKHILKEAFKPLLPDDILYRKKMGFSVPLADWLRNELKDLAEDYLFSRSHGIQTFFDMQVVQNLWQQHQSAKVDHSTLLWSMLMFQMWWYNYMQSGTDAK</sequence>
<keyword evidence="3" id="KW-0067">ATP-binding</keyword>
<dbReference type="GO" id="GO:0006529">
    <property type="term" value="P:asparagine biosynthetic process"/>
    <property type="evidence" value="ECO:0007669"/>
    <property type="project" value="InterPro"/>
</dbReference>
<gene>
    <name evidence="6" type="ORF">MNBD_GAMMA16-1970</name>
</gene>
<dbReference type="GO" id="GO:0005524">
    <property type="term" value="F:ATP binding"/>
    <property type="evidence" value="ECO:0007669"/>
    <property type="project" value="UniProtKB-KW"/>
</dbReference>
<dbReference type="Gene3D" id="3.40.50.620">
    <property type="entry name" value="HUPs"/>
    <property type="match status" value="1"/>
</dbReference>
<keyword evidence="6" id="KW-0436">Ligase</keyword>
<dbReference type="PANTHER" id="PTHR43284">
    <property type="entry name" value="ASPARAGINE SYNTHETASE (GLUTAMINE-HYDROLYZING)"/>
    <property type="match status" value="1"/>
</dbReference>
<evidence type="ECO:0000256" key="1">
    <source>
        <dbReference type="ARBA" id="ARBA00005752"/>
    </source>
</evidence>
<protein>
    <submittedName>
        <fullName evidence="6">Asparagine synthetase [glutamine-hydrolyzing] AsnH</fullName>
        <ecNumber evidence="6">6.3.5.4</ecNumber>
    </submittedName>
</protein>
<evidence type="ECO:0000256" key="2">
    <source>
        <dbReference type="ARBA" id="ARBA00022741"/>
    </source>
</evidence>
<dbReference type="InterPro" id="IPR033738">
    <property type="entry name" value="AsnB_N"/>
</dbReference>
<dbReference type="InterPro" id="IPR001962">
    <property type="entry name" value="Asn_synthase"/>
</dbReference>
<dbReference type="EMBL" id="UOFO01000125">
    <property type="protein sequence ID" value="VAW87494.1"/>
    <property type="molecule type" value="Genomic_DNA"/>
</dbReference>
<dbReference type="CDD" id="cd00712">
    <property type="entry name" value="AsnB"/>
    <property type="match status" value="1"/>
</dbReference>
<dbReference type="GO" id="GO:0005829">
    <property type="term" value="C:cytosol"/>
    <property type="evidence" value="ECO:0007669"/>
    <property type="project" value="TreeGrafter"/>
</dbReference>
<organism evidence="6">
    <name type="scientific">hydrothermal vent metagenome</name>
    <dbReference type="NCBI Taxonomy" id="652676"/>
    <lineage>
        <taxon>unclassified sequences</taxon>
        <taxon>metagenomes</taxon>
        <taxon>ecological metagenomes</taxon>
    </lineage>
</organism>
<dbReference type="SUPFAM" id="SSF52402">
    <property type="entry name" value="Adenine nucleotide alpha hydrolases-like"/>
    <property type="match status" value="1"/>
</dbReference>
<dbReference type="CDD" id="cd01991">
    <property type="entry name" value="Asn_synthase_B_C"/>
    <property type="match status" value="1"/>
</dbReference>
<evidence type="ECO:0000313" key="6">
    <source>
        <dbReference type="EMBL" id="VAW87494.1"/>
    </source>
</evidence>
<dbReference type="NCBIfam" id="TIGR01536">
    <property type="entry name" value="asn_synth_AEB"/>
    <property type="match status" value="1"/>
</dbReference>
<dbReference type="AlphaFoldDB" id="A0A3B1A191"/>